<dbReference type="RefSeq" id="XP_004183733.1">
    <property type="nucleotide sequence ID" value="XM_004183685.1"/>
</dbReference>
<dbReference type="InterPro" id="IPR043129">
    <property type="entry name" value="ATPase_NBD"/>
</dbReference>
<dbReference type="KEGG" id="eiv:EIN_089900"/>
<dbReference type="EMBL" id="KB207130">
    <property type="protein sequence ID" value="ELP84387.1"/>
    <property type="molecule type" value="Genomic_DNA"/>
</dbReference>
<accession>A0A0A1TVG0</accession>
<dbReference type="InterPro" id="IPR004000">
    <property type="entry name" value="Actin"/>
</dbReference>
<dbReference type="SUPFAM" id="SSF53067">
    <property type="entry name" value="Actin-like ATPase domain"/>
    <property type="match status" value="1"/>
</dbReference>
<gene>
    <name evidence="1" type="ORF">EIN_089900</name>
</gene>
<evidence type="ECO:0000313" key="2">
    <source>
        <dbReference type="Proteomes" id="UP000014680"/>
    </source>
</evidence>
<proteinExistence type="predicted"/>
<reference evidence="1 2" key="1">
    <citation type="submission" date="2012-10" db="EMBL/GenBank/DDBJ databases">
        <authorList>
            <person name="Zafar N."/>
            <person name="Inman J."/>
            <person name="Hall N."/>
            <person name="Lorenzi H."/>
            <person name="Caler E."/>
        </authorList>
    </citation>
    <scope>NUCLEOTIDE SEQUENCE [LARGE SCALE GENOMIC DNA]</scope>
    <source>
        <strain evidence="1 2">IP1</strain>
    </source>
</reference>
<name>A0A0A1TVG0_ENTIV</name>
<dbReference type="OMA" id="ASCIHET"/>
<organism evidence="1 2">
    <name type="scientific">Entamoeba invadens IP1</name>
    <dbReference type="NCBI Taxonomy" id="370355"/>
    <lineage>
        <taxon>Eukaryota</taxon>
        <taxon>Amoebozoa</taxon>
        <taxon>Evosea</taxon>
        <taxon>Archamoebae</taxon>
        <taxon>Mastigamoebida</taxon>
        <taxon>Entamoebidae</taxon>
        <taxon>Entamoeba</taxon>
    </lineage>
</organism>
<dbReference type="OrthoDB" id="5863417at2759"/>
<keyword evidence="2" id="KW-1185">Reference proteome</keyword>
<evidence type="ECO:0000313" key="1">
    <source>
        <dbReference type="EMBL" id="ELP84387.1"/>
    </source>
</evidence>
<dbReference type="Gene3D" id="3.90.640.10">
    <property type="entry name" value="Actin, Chain A, domain 4"/>
    <property type="match status" value="1"/>
</dbReference>
<dbReference type="GeneID" id="14883378"/>
<dbReference type="AlphaFoldDB" id="A0A0A1TVG0"/>
<dbReference type="Proteomes" id="UP000014680">
    <property type="component" value="Unassembled WGS sequence"/>
</dbReference>
<protein>
    <submittedName>
        <fullName evidence="1">Actin, putative</fullName>
    </submittedName>
</protein>
<dbReference type="Gene3D" id="3.30.420.40">
    <property type="match status" value="1"/>
</dbReference>
<dbReference type="FunFam" id="3.90.640.10:FF:000047">
    <property type="entry name" value="Actin, alpha skeletal muscle"/>
    <property type="match status" value="1"/>
</dbReference>
<dbReference type="PANTHER" id="PTHR11937">
    <property type="entry name" value="ACTIN"/>
    <property type="match status" value="1"/>
</dbReference>
<dbReference type="VEuPathDB" id="AmoebaDB:EIN_089900"/>
<sequence length="129" mass="14633">MKILTERCYAFITAAEREIVRDINKKLCNVALDFNEEMQKAASSSELEKSNELPDGQFITIGNKRFRRSEALLQLSSLGMEASCIHETIYNSIMKCDVDIRKDLYGNIFLSGGNQSKNQLQTREGESCK</sequence>
<dbReference type="Pfam" id="PF00022">
    <property type="entry name" value="Actin"/>
    <property type="match status" value="1"/>
</dbReference>